<feature type="domain" description="Cupin type-1" evidence="4">
    <location>
        <begin position="218"/>
        <end position="360"/>
    </location>
</feature>
<protein>
    <recommendedName>
        <fullName evidence="4">Cupin type-1 domain-containing protein</fullName>
    </recommendedName>
</protein>
<dbReference type="InterPro" id="IPR006045">
    <property type="entry name" value="Cupin_1"/>
</dbReference>
<keyword evidence="6" id="KW-1185">Reference proteome</keyword>
<dbReference type="Proteomes" id="UP001244341">
    <property type="component" value="Chromosome 4b"/>
</dbReference>
<evidence type="ECO:0000313" key="5">
    <source>
        <dbReference type="EMBL" id="WIA13798.1"/>
    </source>
</evidence>
<keyword evidence="1" id="KW-0479">Metal-binding</keyword>
<dbReference type="EMBL" id="CP126211">
    <property type="protein sequence ID" value="WIA13798.1"/>
    <property type="molecule type" value="Genomic_DNA"/>
</dbReference>
<organism evidence="5 6">
    <name type="scientific">Tetradesmus obliquus</name>
    <name type="common">Green alga</name>
    <name type="synonym">Acutodesmus obliquus</name>
    <dbReference type="NCBI Taxonomy" id="3088"/>
    <lineage>
        <taxon>Eukaryota</taxon>
        <taxon>Viridiplantae</taxon>
        <taxon>Chlorophyta</taxon>
        <taxon>core chlorophytes</taxon>
        <taxon>Chlorophyceae</taxon>
        <taxon>CS clade</taxon>
        <taxon>Sphaeropleales</taxon>
        <taxon>Scenedesmaceae</taxon>
        <taxon>Tetradesmus</taxon>
    </lineage>
</organism>
<dbReference type="InterPro" id="IPR011051">
    <property type="entry name" value="RmlC_Cupin_sf"/>
</dbReference>
<feature type="chain" id="PRO_5045151441" description="Cupin type-1 domain-containing protein" evidence="3">
    <location>
        <begin position="27"/>
        <end position="390"/>
    </location>
</feature>
<dbReference type="InterPro" id="IPR014710">
    <property type="entry name" value="RmlC-like_jellyroll"/>
</dbReference>
<dbReference type="Gene3D" id="2.60.120.10">
    <property type="entry name" value="Jelly Rolls"/>
    <property type="match status" value="2"/>
</dbReference>
<evidence type="ECO:0000313" key="6">
    <source>
        <dbReference type="Proteomes" id="UP001244341"/>
    </source>
</evidence>
<gene>
    <name evidence="5" type="ORF">OEZ85_007345</name>
</gene>
<proteinExistence type="predicted"/>
<accession>A0ABY8TXA8</accession>
<evidence type="ECO:0000256" key="2">
    <source>
        <dbReference type="SAM" id="MobiDB-lite"/>
    </source>
</evidence>
<dbReference type="SMART" id="SM00835">
    <property type="entry name" value="Cupin_1"/>
    <property type="match status" value="2"/>
</dbReference>
<feature type="region of interest" description="Disordered" evidence="2">
    <location>
        <begin position="370"/>
        <end position="390"/>
    </location>
</feature>
<feature type="signal peptide" evidence="3">
    <location>
        <begin position="1"/>
        <end position="26"/>
    </location>
</feature>
<feature type="domain" description="Cupin type-1" evidence="4">
    <location>
        <begin position="33"/>
        <end position="177"/>
    </location>
</feature>
<name>A0ABY8TXA8_TETOB</name>
<evidence type="ECO:0000256" key="1">
    <source>
        <dbReference type="ARBA" id="ARBA00022723"/>
    </source>
</evidence>
<sequence>MRSSMHWAVIAVACVSILLQSGCVAGQQLKYVEQFSKQPWQVFPGGRFKASTNSSMSATSMAGALFELKPGGVRELHWHNAAEWAMVLRGTCRATVLDEGKTHPTDTWDYTAGDVWYFPPNLPHSVVGLAPSGCLVLASYKSPDTNELKALSASGWLATLNVDTAALALGVPAGNAKRMLDKSRAQGRSQFIAQGPVQQLASQQPSLPVKRTKAVHRFSLAKNKYPVGPDGSYVNKADVATFPAATEMSGAILRLAPGGMRTLHWHPAADEWQYVINGTVEVGVFTAPGESITATIGPGDVGFAPVSSGHYVRNIGKDPAYLVLVFNNGVFTSIDVSNFLGAVPPSWLAAGLGISSDDARSINYRLAGLPGRPRPVQKKPEAAKKAGRKL</sequence>
<dbReference type="PANTHER" id="PTHR35848:SF9">
    <property type="entry name" value="SLL1358 PROTEIN"/>
    <property type="match status" value="1"/>
</dbReference>
<dbReference type="InterPro" id="IPR051610">
    <property type="entry name" value="GPI/OXD"/>
</dbReference>
<evidence type="ECO:0000259" key="4">
    <source>
        <dbReference type="SMART" id="SM00835"/>
    </source>
</evidence>
<keyword evidence="3" id="KW-0732">Signal</keyword>
<evidence type="ECO:0000256" key="3">
    <source>
        <dbReference type="SAM" id="SignalP"/>
    </source>
</evidence>
<reference evidence="5 6" key="1">
    <citation type="submission" date="2023-05" db="EMBL/GenBank/DDBJ databases">
        <title>A 100% complete, gapless, phased diploid assembly of the Scenedesmus obliquus UTEX 3031 genome.</title>
        <authorList>
            <person name="Biondi T.C."/>
            <person name="Hanschen E.R."/>
            <person name="Kwon T."/>
            <person name="Eng W."/>
            <person name="Kruse C.P.S."/>
            <person name="Koehler S.I."/>
            <person name="Kunde Y."/>
            <person name="Gleasner C.D."/>
            <person name="You Mak K.T."/>
            <person name="Polle J."/>
            <person name="Hovde B.T."/>
            <person name="Starkenburg S.R."/>
        </authorList>
    </citation>
    <scope>NUCLEOTIDE SEQUENCE [LARGE SCALE GENOMIC DNA]</scope>
    <source>
        <strain evidence="5 6">DOE0152z</strain>
    </source>
</reference>
<dbReference type="Pfam" id="PF00190">
    <property type="entry name" value="Cupin_1"/>
    <property type="match status" value="2"/>
</dbReference>
<dbReference type="PANTHER" id="PTHR35848">
    <property type="entry name" value="OXALATE-BINDING PROTEIN"/>
    <property type="match status" value="1"/>
</dbReference>
<dbReference type="SUPFAM" id="SSF51182">
    <property type="entry name" value="RmlC-like cupins"/>
    <property type="match status" value="1"/>
</dbReference>